<dbReference type="Pfam" id="PF03462">
    <property type="entry name" value="PCRF"/>
    <property type="match status" value="1"/>
</dbReference>
<dbReference type="AlphaFoldDB" id="A0A7S2U656"/>
<sequence length="256" mass="28777">MYVQERGTALTSMLISIAFMAFLCTARTTVTAWGGTTTIGARRLLGSSTGMRNTGRKGLLLSTSGSLWTPNTMLLGNRPRPPSQSPRPQYEWRRWMAAKNNAANSVELDLIDLKRLVEEATDLYHKNQASAIPKDRIEAQIADLEKESSDPSFWDNPNSERNQQVNTQVSQLTRLLGRLNNWEEWEGECRVALEFIEELDDPDEVFMMMEECKTAASSLLEDGRRYELSKLLSGPYDDRPVRLILTAGAGGTEAWD</sequence>
<evidence type="ECO:0000313" key="2">
    <source>
        <dbReference type="EMBL" id="CAD9808506.1"/>
    </source>
</evidence>
<organism evidence="2">
    <name type="scientific">Attheya septentrionalis</name>
    <dbReference type="NCBI Taxonomy" id="420275"/>
    <lineage>
        <taxon>Eukaryota</taxon>
        <taxon>Sar</taxon>
        <taxon>Stramenopiles</taxon>
        <taxon>Ochrophyta</taxon>
        <taxon>Bacillariophyta</taxon>
        <taxon>Coscinodiscophyceae</taxon>
        <taxon>Chaetocerotophycidae</taxon>
        <taxon>Chaetocerotales</taxon>
        <taxon>Attheyaceae</taxon>
        <taxon>Attheya</taxon>
    </lineage>
</organism>
<dbReference type="InterPro" id="IPR005139">
    <property type="entry name" value="PCRF"/>
</dbReference>
<dbReference type="InterPro" id="IPR045853">
    <property type="entry name" value="Pep_chain_release_fac_I_sf"/>
</dbReference>
<reference evidence="2" key="1">
    <citation type="submission" date="2021-01" db="EMBL/GenBank/DDBJ databases">
        <authorList>
            <person name="Corre E."/>
            <person name="Pelletier E."/>
            <person name="Niang G."/>
            <person name="Scheremetjew M."/>
            <person name="Finn R."/>
            <person name="Kale V."/>
            <person name="Holt S."/>
            <person name="Cochrane G."/>
            <person name="Meng A."/>
            <person name="Brown T."/>
            <person name="Cohen L."/>
        </authorList>
    </citation>
    <scope>NUCLEOTIDE SEQUENCE</scope>
    <source>
        <strain evidence="2">CCMP2084</strain>
    </source>
</reference>
<protein>
    <recommendedName>
        <fullName evidence="1">Peptide chain release factor domain-containing protein</fullName>
    </recommendedName>
</protein>
<accession>A0A7S2U656</accession>
<dbReference type="GO" id="GO:0006415">
    <property type="term" value="P:translational termination"/>
    <property type="evidence" value="ECO:0007669"/>
    <property type="project" value="InterPro"/>
</dbReference>
<dbReference type="EMBL" id="HBHQ01000518">
    <property type="protein sequence ID" value="CAD9808506.1"/>
    <property type="molecule type" value="Transcribed_RNA"/>
</dbReference>
<dbReference type="PANTHER" id="PTHR43116">
    <property type="entry name" value="PEPTIDE CHAIN RELEASE FACTOR 2"/>
    <property type="match status" value="1"/>
</dbReference>
<dbReference type="PANTHER" id="PTHR43116:SF3">
    <property type="entry name" value="CLASS I PEPTIDE CHAIN RELEASE FACTOR"/>
    <property type="match status" value="1"/>
</dbReference>
<evidence type="ECO:0000259" key="1">
    <source>
        <dbReference type="Pfam" id="PF03462"/>
    </source>
</evidence>
<name>A0A7S2U656_9STRA</name>
<gene>
    <name evidence="2" type="ORF">ASEP1449_LOCUS328</name>
</gene>
<dbReference type="Gene3D" id="1.20.58.410">
    <property type="entry name" value="Release factor"/>
    <property type="match status" value="1"/>
</dbReference>
<dbReference type="SUPFAM" id="SSF75620">
    <property type="entry name" value="Release factor"/>
    <property type="match status" value="1"/>
</dbReference>
<feature type="domain" description="Peptide chain release factor" evidence="1">
    <location>
        <begin position="138"/>
        <end position="254"/>
    </location>
</feature>
<proteinExistence type="predicted"/>